<feature type="compositionally biased region" description="Polar residues" evidence="1">
    <location>
        <begin position="395"/>
        <end position="404"/>
    </location>
</feature>
<dbReference type="InterPro" id="IPR003399">
    <property type="entry name" value="Mce/MlaD"/>
</dbReference>
<name>A0AA97CXL9_9ACTN</name>
<sequence length="434" mass="45770">MKIDTGGRDPSMATYFVRGVIFAVVGLVVLGLLWARYEGKFEDHTEVSASLTDVGDGLISGADVRYNGMIVGEVDSVSVVGSSSEQQRDVEMLLEPKQADGIPANTTARTVPSNLFGVNSVELIRPEHPSDGRLSDGDVVKADTSEPTIRLQDAQNELRTLLRSVPPEDLGMVLGTIADSLDGGGATFSTFVGVLDSYWKTINAQFPPGAPSGFDNFTTAIEGLASSTPTLLDTLGKSVKPALTIAEKQDDLTALLSNSQDLLDTTQALFAKNGDAGKRVVRDLNTTLGATMLDPDAMPQALHELYVLAGRVLGVFTGVNGHVQLNLGINFGAYRMYTKQNCPVYDGGPYGQLRGPGCVGPGTGTGPTQSGPLLVYPEGGMQPDRNRNAKKARGVSTSQDSKTLGTALGRKPTSAETLMLGPLVSVAPEKEGQR</sequence>
<evidence type="ECO:0000256" key="1">
    <source>
        <dbReference type="SAM" id="MobiDB-lite"/>
    </source>
</evidence>
<dbReference type="RefSeq" id="WP_420039566.1">
    <property type="nucleotide sequence ID" value="NZ_CP128986.1"/>
</dbReference>
<protein>
    <recommendedName>
        <fullName evidence="6">MCE family protein</fullName>
    </recommendedName>
</protein>
<dbReference type="PANTHER" id="PTHR33371">
    <property type="entry name" value="INTERMEMBRANE PHOSPHOLIPID TRANSPORT SYSTEM BINDING PROTEIN MLAD-RELATED"/>
    <property type="match status" value="1"/>
</dbReference>
<keyword evidence="2" id="KW-1133">Transmembrane helix</keyword>
<dbReference type="Pfam" id="PF02470">
    <property type="entry name" value="MlaD"/>
    <property type="match status" value="1"/>
</dbReference>
<dbReference type="InterPro" id="IPR052336">
    <property type="entry name" value="MlaD_Phospholipid_Transporter"/>
</dbReference>
<feature type="domain" description="Mce/MlaD" evidence="3">
    <location>
        <begin position="45"/>
        <end position="124"/>
    </location>
</feature>
<dbReference type="GO" id="GO:0051701">
    <property type="term" value="P:biological process involved in interaction with host"/>
    <property type="evidence" value="ECO:0007669"/>
    <property type="project" value="TreeGrafter"/>
</dbReference>
<keyword evidence="2" id="KW-0472">Membrane</keyword>
<organism evidence="5">
    <name type="scientific">Gordonia sp. MP11Mi</name>
    <dbReference type="NCBI Taxonomy" id="3022769"/>
    <lineage>
        <taxon>Bacteria</taxon>
        <taxon>Bacillati</taxon>
        <taxon>Actinomycetota</taxon>
        <taxon>Actinomycetes</taxon>
        <taxon>Mycobacteriales</taxon>
        <taxon>Gordoniaceae</taxon>
        <taxon>Gordonia</taxon>
    </lineage>
</organism>
<feature type="region of interest" description="Disordered" evidence="1">
    <location>
        <begin position="379"/>
        <end position="434"/>
    </location>
</feature>
<proteinExistence type="predicted"/>
<dbReference type="AlphaFoldDB" id="A0AA97CXL9"/>
<dbReference type="EMBL" id="CP128986">
    <property type="protein sequence ID" value="WOC13772.1"/>
    <property type="molecule type" value="Genomic_DNA"/>
</dbReference>
<dbReference type="GO" id="GO:0005576">
    <property type="term" value="C:extracellular region"/>
    <property type="evidence" value="ECO:0007669"/>
    <property type="project" value="TreeGrafter"/>
</dbReference>
<dbReference type="PANTHER" id="PTHR33371:SF19">
    <property type="entry name" value="MCE-FAMILY PROTEIN MCE4A"/>
    <property type="match status" value="1"/>
</dbReference>
<evidence type="ECO:0000313" key="5">
    <source>
        <dbReference type="EMBL" id="WOC13772.1"/>
    </source>
</evidence>
<evidence type="ECO:0008006" key="6">
    <source>
        <dbReference type="Google" id="ProtNLM"/>
    </source>
</evidence>
<dbReference type="InterPro" id="IPR024516">
    <property type="entry name" value="Mce_C"/>
</dbReference>
<evidence type="ECO:0000256" key="2">
    <source>
        <dbReference type="SAM" id="Phobius"/>
    </source>
</evidence>
<dbReference type="Pfam" id="PF11887">
    <property type="entry name" value="Mce4_CUP1"/>
    <property type="match status" value="1"/>
</dbReference>
<keyword evidence="2" id="KW-0812">Transmembrane</keyword>
<feature type="transmembrane region" description="Helical" evidence="2">
    <location>
        <begin position="15"/>
        <end position="35"/>
    </location>
</feature>
<evidence type="ECO:0000259" key="4">
    <source>
        <dbReference type="Pfam" id="PF11887"/>
    </source>
</evidence>
<gene>
    <name evidence="5" type="ORF">MP11Mi_28790</name>
</gene>
<evidence type="ECO:0000259" key="3">
    <source>
        <dbReference type="Pfam" id="PF02470"/>
    </source>
</evidence>
<feature type="domain" description="Mammalian cell entry C-terminal" evidence="4">
    <location>
        <begin position="132"/>
        <end position="346"/>
    </location>
</feature>
<accession>A0AA97CXL9</accession>
<reference evidence="5" key="1">
    <citation type="submission" date="2023-06" db="EMBL/GenBank/DDBJ databases">
        <title>Gordonia sp. nov. and Pseudochrobactrum sp. nov., two species isolated from the burying beetle Nicrophorus vespilloides.</title>
        <authorList>
            <person name="Poehlein A."/>
            <person name="Guzman J."/>
            <person name="Daniel R."/>
            <person name="Vilcinskas A."/>
        </authorList>
    </citation>
    <scope>NUCLEOTIDE SEQUENCE</scope>
    <source>
        <strain evidence="5">MP11Mi</strain>
    </source>
</reference>